<dbReference type="PROSITE" id="PS51257">
    <property type="entry name" value="PROKAR_LIPOPROTEIN"/>
    <property type="match status" value="1"/>
</dbReference>
<dbReference type="AlphaFoldDB" id="A2A0E3"/>
<dbReference type="Proteomes" id="UP000004095">
    <property type="component" value="Unassembled WGS sequence"/>
</dbReference>
<protein>
    <submittedName>
        <fullName evidence="1">Lipoprotein, putative</fullName>
    </submittedName>
</protein>
<organism evidence="1 2">
    <name type="scientific">Microscilla marina ATCC 23134</name>
    <dbReference type="NCBI Taxonomy" id="313606"/>
    <lineage>
        <taxon>Bacteria</taxon>
        <taxon>Pseudomonadati</taxon>
        <taxon>Bacteroidota</taxon>
        <taxon>Cytophagia</taxon>
        <taxon>Cytophagales</taxon>
        <taxon>Microscillaceae</taxon>
        <taxon>Microscilla</taxon>
    </lineage>
</organism>
<proteinExistence type="predicted"/>
<evidence type="ECO:0000313" key="2">
    <source>
        <dbReference type="Proteomes" id="UP000004095"/>
    </source>
</evidence>
<keyword evidence="2" id="KW-1185">Reference proteome</keyword>
<accession>A2A0E3</accession>
<reference evidence="1 2" key="1">
    <citation type="submission" date="2007-01" db="EMBL/GenBank/DDBJ databases">
        <authorList>
            <person name="Haygood M."/>
            <person name="Podell S."/>
            <person name="Anderson C."/>
            <person name="Hopkinson B."/>
            <person name="Roe K."/>
            <person name="Barbeau K."/>
            <person name="Gaasterland T."/>
            <person name="Ferriera S."/>
            <person name="Johnson J."/>
            <person name="Kravitz S."/>
            <person name="Beeson K."/>
            <person name="Sutton G."/>
            <person name="Rogers Y.-H."/>
            <person name="Friedman R."/>
            <person name="Frazier M."/>
            <person name="Venter J.C."/>
        </authorList>
    </citation>
    <scope>NUCLEOTIDE SEQUENCE [LARGE SCALE GENOMIC DNA]</scope>
    <source>
        <strain evidence="1 2">ATCC 23134</strain>
    </source>
</reference>
<dbReference type="EMBL" id="AAWS01000099">
    <property type="protein sequence ID" value="EAY23898.1"/>
    <property type="molecule type" value="Genomic_DNA"/>
</dbReference>
<comment type="caution">
    <text evidence="1">The sequence shown here is derived from an EMBL/GenBank/DDBJ whole genome shotgun (WGS) entry which is preliminary data.</text>
</comment>
<sequence length="152" mass="17958">MKKIKFSFWIFTALILLQGCHNKQDNLSFLVENSSQDVSEVDLLIFVDDDLLINEYFRRKLDVPDYDVYHFKLADGQHTLKVKSKSQGIEMTKKFKLPEDRYIFINFKYKTLKGKAYEFEKGLSDSLKVPFDSVLIPKKIEVWITDKMPKLH</sequence>
<evidence type="ECO:0000313" key="1">
    <source>
        <dbReference type="EMBL" id="EAY23898.1"/>
    </source>
</evidence>
<dbReference type="RefSeq" id="WP_002705992.1">
    <property type="nucleotide sequence ID" value="NZ_AAWS01000099.1"/>
</dbReference>
<keyword evidence="1" id="KW-0449">Lipoprotein</keyword>
<name>A2A0E3_MICM2</name>
<gene>
    <name evidence="1" type="ORF">M23134_01274</name>
</gene>